<feature type="binding site" evidence="15">
    <location>
        <position position="441"/>
    </location>
    <ligand>
        <name>Zn(2+)</name>
        <dbReference type="ChEBI" id="CHEBI:29105"/>
        <label>2</label>
    </ligand>
</feature>
<dbReference type="GO" id="GO:0005886">
    <property type="term" value="C:plasma membrane"/>
    <property type="evidence" value="ECO:0000318"/>
    <property type="project" value="GO_Central"/>
</dbReference>
<dbReference type="PROSITE" id="PS00123">
    <property type="entry name" value="ALKALINE_PHOSPHATASE"/>
    <property type="match status" value="1"/>
</dbReference>
<dbReference type="InterPro" id="IPR001952">
    <property type="entry name" value="Alkaline_phosphatase"/>
</dbReference>
<comment type="catalytic activity">
    <reaction evidence="17">
        <text>a phosphate monoester + H2O = an alcohol + phosphate</text>
        <dbReference type="Rhea" id="RHEA:15017"/>
        <dbReference type="ChEBI" id="CHEBI:15377"/>
        <dbReference type="ChEBI" id="CHEBI:30879"/>
        <dbReference type="ChEBI" id="CHEBI:43474"/>
        <dbReference type="ChEBI" id="CHEBI:67140"/>
        <dbReference type="EC" id="3.1.3.1"/>
    </reaction>
</comment>
<dbReference type="SMART" id="SM00098">
    <property type="entry name" value="alkPPc"/>
    <property type="match status" value="1"/>
</dbReference>
<keyword evidence="5" id="KW-0597">Phosphoprotein</keyword>
<keyword evidence="7 15" id="KW-0479">Metal-binding</keyword>
<feature type="binding site" evidence="15">
    <location>
        <position position="360"/>
    </location>
    <ligand>
        <name>Zn(2+)</name>
        <dbReference type="ChEBI" id="CHEBI:29105"/>
        <label>2</label>
    </ligand>
</feature>
<feature type="binding site" evidence="15">
    <location>
        <position position="359"/>
    </location>
    <ligand>
        <name>Zn(2+)</name>
        <dbReference type="ChEBI" id="CHEBI:29105"/>
        <label>2</label>
    </ligand>
</feature>
<comment type="cofactor">
    <cofactor evidence="15">
        <name>Mg(2+)</name>
        <dbReference type="ChEBI" id="CHEBI:18420"/>
    </cofactor>
    <text evidence="15">Binds 1 Mg(2+) ion.</text>
</comment>
<proteinExistence type="inferred from homology"/>
<keyword evidence="8 17" id="KW-0378">Hydrolase</keyword>
<feature type="binding site" evidence="15">
    <location>
        <position position="155"/>
    </location>
    <ligand>
        <name>Mg(2+)</name>
        <dbReference type="ChEBI" id="CHEBI:18420"/>
    </ligand>
</feature>
<keyword evidence="19" id="KW-1185">Reference proteome</keyword>
<dbReference type="RefSeq" id="XP_030834933.1">
    <property type="nucleotide sequence ID" value="XM_030979073.1"/>
</dbReference>
<feature type="binding site" evidence="15">
    <location>
        <position position="313"/>
    </location>
    <ligand>
        <name>Mg(2+)</name>
        <dbReference type="ChEBI" id="CHEBI:18420"/>
    </ligand>
</feature>
<keyword evidence="9 15" id="KW-0862">Zinc</keyword>
<dbReference type="PANTHER" id="PTHR11596:SF5">
    <property type="entry name" value="ALKALINE PHOSPHATASE"/>
    <property type="match status" value="1"/>
</dbReference>
<sequence length="548" mass="60302">FCLPISEAPYWNLKGRAAVEEALLRQRLNVNIAKNIIFFLGDGLDVTTTTAARIRKGQLAGGMGEEASLHFEHFPHVGLVKTYNTDRQVPDSAGTATAYLCGVKSKFGTLGVDDRVERGKCTSIEGAAVDSILIDSMKAGKSTGLVSTARVTHASPAALYAHTPDRRWENDHDLDDRDKREGCKDIALQLIEHGKNMNVIMGGGRRELTPRNVEDPEYDGDYGQRLDGRNLIEDWLEDKDPMRSHYVWNLQDFNRVNAETTDHLIGLFQPSHMKYETDRRWDRAGEPSLAQMTEKAIKILQRTSDNGFFLFVEAGRIDHGHHDGMALDALTETLALDEAIGVALRLTSAEDTLIVSTADHAHVMTMAGYASRGNPILGLEDHYLADDDLPYATLSYANGPGARHMASSFQKHGARENLTSVDTEETGHRQQALVPFDEETHGGQDVMVYARGPMAHLFHGVQEQSYIPHVIRYAACLAGETEHCTNGQARWCEGGTASASSSSKTKEQAEVEAHVGASAVRRTHGGMFQVIACAFLASCIRWMLQTTA</sequence>
<dbReference type="PANTHER" id="PTHR11596">
    <property type="entry name" value="ALKALINE PHOSPHATASE"/>
    <property type="match status" value="1"/>
</dbReference>
<comment type="subcellular location">
    <subcellularLocation>
        <location evidence="1">Cell membrane</location>
        <topology evidence="1">Lipid-anchor</topology>
        <topology evidence="1">GPI-anchor</topology>
    </subcellularLocation>
</comment>
<reference evidence="19" key="1">
    <citation type="submission" date="2015-02" db="EMBL/GenBank/DDBJ databases">
        <title>Genome sequencing for Strongylocentrotus purpuratus.</title>
        <authorList>
            <person name="Murali S."/>
            <person name="Liu Y."/>
            <person name="Vee V."/>
            <person name="English A."/>
            <person name="Wang M."/>
            <person name="Skinner E."/>
            <person name="Han Y."/>
            <person name="Muzny D.M."/>
            <person name="Worley K.C."/>
            <person name="Gibbs R.A."/>
        </authorList>
    </citation>
    <scope>NUCLEOTIDE SEQUENCE</scope>
</reference>
<evidence type="ECO:0000256" key="3">
    <source>
        <dbReference type="ARBA" id="ARBA00012647"/>
    </source>
</evidence>
<organism evidence="18 19">
    <name type="scientific">Strongylocentrotus purpuratus</name>
    <name type="common">Purple sea urchin</name>
    <dbReference type="NCBI Taxonomy" id="7668"/>
    <lineage>
        <taxon>Eukaryota</taxon>
        <taxon>Metazoa</taxon>
        <taxon>Echinodermata</taxon>
        <taxon>Eleutherozoa</taxon>
        <taxon>Echinozoa</taxon>
        <taxon>Echinoidea</taxon>
        <taxon>Euechinoidea</taxon>
        <taxon>Echinacea</taxon>
        <taxon>Camarodonta</taxon>
        <taxon>Echinidea</taxon>
        <taxon>Strongylocentrotidae</taxon>
        <taxon>Strongylocentrotus</taxon>
    </lineage>
</organism>
<comment type="similarity">
    <text evidence="2 16">Belongs to the alkaline phosphatase family.</text>
</comment>
<dbReference type="GO" id="GO:0046872">
    <property type="term" value="F:metal ion binding"/>
    <property type="evidence" value="ECO:0007669"/>
    <property type="project" value="UniProtKB-KW"/>
</dbReference>
<feature type="binding site" evidence="15">
    <location>
        <position position="153"/>
    </location>
    <ligand>
        <name>Mg(2+)</name>
        <dbReference type="ChEBI" id="CHEBI:18420"/>
    </ligand>
</feature>
<protein>
    <recommendedName>
        <fullName evidence="3 17">Alkaline phosphatase</fullName>
        <ecNumber evidence="3 17">3.1.3.1</ecNumber>
    </recommendedName>
</protein>
<evidence type="ECO:0000256" key="4">
    <source>
        <dbReference type="ARBA" id="ARBA00022475"/>
    </source>
</evidence>
<dbReference type="AlphaFoldDB" id="A0A7M7SVQ6"/>
<dbReference type="FunFam" id="3.40.720.10:FF:000008">
    <property type="entry name" value="Alkaline phosphatase"/>
    <property type="match status" value="1"/>
</dbReference>
<feature type="binding site" evidence="15">
    <location>
        <position position="318"/>
    </location>
    <ligand>
        <name>Zn(2+)</name>
        <dbReference type="ChEBI" id="CHEBI:29105"/>
        <label>2</label>
    </ligand>
</feature>
<dbReference type="GO" id="GO:0098552">
    <property type="term" value="C:side of membrane"/>
    <property type="evidence" value="ECO:0007669"/>
    <property type="project" value="UniProtKB-KW"/>
</dbReference>
<feature type="binding site" evidence="15">
    <location>
        <position position="42"/>
    </location>
    <ligand>
        <name>Zn(2+)</name>
        <dbReference type="ChEBI" id="CHEBI:29105"/>
        <label>2</label>
    </ligand>
</feature>
<evidence type="ECO:0000256" key="5">
    <source>
        <dbReference type="ARBA" id="ARBA00022553"/>
    </source>
</evidence>
<accession>A0A7M7SVQ6</accession>
<dbReference type="GeneID" id="580300"/>
<evidence type="ECO:0000256" key="6">
    <source>
        <dbReference type="ARBA" id="ARBA00022622"/>
    </source>
</evidence>
<evidence type="ECO:0000256" key="14">
    <source>
        <dbReference type="PIRSR" id="PIRSR601952-1"/>
    </source>
</evidence>
<evidence type="ECO:0000256" key="8">
    <source>
        <dbReference type="ARBA" id="ARBA00022801"/>
    </source>
</evidence>
<dbReference type="InterPro" id="IPR018299">
    <property type="entry name" value="Alkaline_phosphatase_AS"/>
</dbReference>
<dbReference type="InParanoid" id="A0A7M7SVQ6"/>
<evidence type="ECO:0000313" key="18">
    <source>
        <dbReference type="EnsemblMetazoa" id="XP_030834933"/>
    </source>
</evidence>
<dbReference type="Pfam" id="PF00245">
    <property type="entry name" value="Alk_phosphatase"/>
    <property type="match status" value="1"/>
</dbReference>
<evidence type="ECO:0000256" key="15">
    <source>
        <dbReference type="PIRSR" id="PIRSR601952-2"/>
    </source>
</evidence>
<evidence type="ECO:0000256" key="17">
    <source>
        <dbReference type="RuleBase" id="RU003947"/>
    </source>
</evidence>
<name>A0A7M7SVQ6_STRPU</name>
<evidence type="ECO:0000256" key="7">
    <source>
        <dbReference type="ARBA" id="ARBA00022723"/>
    </source>
</evidence>
<dbReference type="Proteomes" id="UP000007110">
    <property type="component" value="Unassembled WGS sequence"/>
</dbReference>
<dbReference type="OrthoDB" id="5818554at2759"/>
<evidence type="ECO:0000256" key="9">
    <source>
        <dbReference type="ARBA" id="ARBA00022833"/>
    </source>
</evidence>
<evidence type="ECO:0000256" key="11">
    <source>
        <dbReference type="ARBA" id="ARBA00023136"/>
    </source>
</evidence>
<feature type="active site" description="Phosphoserine intermediate" evidence="14">
    <location>
        <position position="92"/>
    </location>
</feature>
<comment type="cofactor">
    <cofactor evidence="15">
        <name>Zn(2+)</name>
        <dbReference type="ChEBI" id="CHEBI:29105"/>
    </cofactor>
    <text evidence="15">Binds 2 Zn(2+) ions.</text>
</comment>
<dbReference type="OMA" id="YENCELP"/>
<evidence type="ECO:0000256" key="1">
    <source>
        <dbReference type="ARBA" id="ARBA00004609"/>
    </source>
</evidence>
<dbReference type="CDD" id="cd16012">
    <property type="entry name" value="ALP"/>
    <property type="match status" value="1"/>
</dbReference>
<dbReference type="SUPFAM" id="SSF53649">
    <property type="entry name" value="Alkaline phosphatase-like"/>
    <property type="match status" value="1"/>
</dbReference>
<keyword evidence="12" id="KW-0325">Glycoprotein</keyword>
<keyword evidence="13" id="KW-0449">Lipoprotein</keyword>
<keyword evidence="10 15" id="KW-0460">Magnesium</keyword>
<reference evidence="18" key="2">
    <citation type="submission" date="2021-01" db="UniProtKB">
        <authorList>
            <consortium name="EnsemblMetazoa"/>
        </authorList>
    </citation>
    <scope>IDENTIFICATION</scope>
</reference>
<evidence type="ECO:0000256" key="2">
    <source>
        <dbReference type="ARBA" id="ARBA00005984"/>
    </source>
</evidence>
<evidence type="ECO:0000313" key="19">
    <source>
        <dbReference type="Proteomes" id="UP000007110"/>
    </source>
</evidence>
<dbReference type="InterPro" id="IPR017850">
    <property type="entry name" value="Alkaline_phosphatase_core_sf"/>
</dbReference>
<dbReference type="PRINTS" id="PR00113">
    <property type="entry name" value="ALKPHPHTASE"/>
</dbReference>
<dbReference type="FunCoup" id="A0A7M7SVQ6">
    <property type="interactions" value="143"/>
</dbReference>
<dbReference type="GO" id="GO:0004035">
    <property type="term" value="F:alkaline phosphatase activity"/>
    <property type="evidence" value="ECO:0000318"/>
    <property type="project" value="GO_Central"/>
</dbReference>
<dbReference type="Gene3D" id="3.40.720.10">
    <property type="entry name" value="Alkaline Phosphatase, subunit A"/>
    <property type="match status" value="1"/>
</dbReference>
<keyword evidence="4" id="KW-1003">Cell membrane</keyword>
<dbReference type="EC" id="3.1.3.1" evidence="3 17"/>
<feature type="binding site" evidence="15">
    <location>
        <position position="322"/>
    </location>
    <ligand>
        <name>Zn(2+)</name>
        <dbReference type="ChEBI" id="CHEBI:29105"/>
        <label>2</label>
    </ligand>
</feature>
<evidence type="ECO:0000256" key="12">
    <source>
        <dbReference type="ARBA" id="ARBA00023180"/>
    </source>
</evidence>
<evidence type="ECO:0000256" key="10">
    <source>
        <dbReference type="ARBA" id="ARBA00022842"/>
    </source>
</evidence>
<feature type="binding site" evidence="15">
    <location>
        <position position="42"/>
    </location>
    <ligand>
        <name>Mg(2+)</name>
        <dbReference type="ChEBI" id="CHEBI:18420"/>
    </ligand>
</feature>
<dbReference type="KEGG" id="spu:580300"/>
<keyword evidence="6" id="KW-0336">GPI-anchor</keyword>
<keyword evidence="11" id="KW-0472">Membrane</keyword>
<evidence type="ECO:0000256" key="13">
    <source>
        <dbReference type="ARBA" id="ARBA00023288"/>
    </source>
</evidence>
<evidence type="ECO:0000256" key="16">
    <source>
        <dbReference type="RuleBase" id="RU003946"/>
    </source>
</evidence>
<dbReference type="EnsemblMetazoa" id="XM_030979073">
    <property type="protein sequence ID" value="XP_030834933"/>
    <property type="gene ID" value="LOC580300"/>
</dbReference>